<proteinExistence type="predicted"/>
<feature type="transmembrane region" description="Helical" evidence="5">
    <location>
        <begin position="175"/>
        <end position="199"/>
    </location>
</feature>
<evidence type="ECO:0000313" key="7">
    <source>
        <dbReference type="EMBL" id="CAJ1938012.1"/>
    </source>
</evidence>
<dbReference type="InterPro" id="IPR003018">
    <property type="entry name" value="GAF"/>
</dbReference>
<evidence type="ECO:0000256" key="5">
    <source>
        <dbReference type="SAM" id="Phobius"/>
    </source>
</evidence>
<organism evidence="7 8">
    <name type="scientific">Cylindrotheca closterium</name>
    <dbReference type="NCBI Taxonomy" id="2856"/>
    <lineage>
        <taxon>Eukaryota</taxon>
        <taxon>Sar</taxon>
        <taxon>Stramenopiles</taxon>
        <taxon>Ochrophyta</taxon>
        <taxon>Bacillariophyta</taxon>
        <taxon>Bacillariophyceae</taxon>
        <taxon>Bacillariophycidae</taxon>
        <taxon>Bacillariales</taxon>
        <taxon>Bacillariaceae</taxon>
        <taxon>Cylindrotheca</taxon>
    </lineage>
</organism>
<dbReference type="Proteomes" id="UP001295423">
    <property type="component" value="Unassembled WGS sequence"/>
</dbReference>
<dbReference type="GO" id="GO:0016020">
    <property type="term" value="C:membrane"/>
    <property type="evidence" value="ECO:0007669"/>
    <property type="project" value="UniProtKB-SubCell"/>
</dbReference>
<keyword evidence="8" id="KW-1185">Reference proteome</keyword>
<sequence>MLSSIQPMKSSMMLATTTRTIIRSSSSSLSTGARRSAACQRNNFHGFTNKSPRNQQQFHQKTARRRRFSATAIEEVAQEPSYDTLKIIAIGQAIPFIGFGFMDNAILIVAGDAIDTYLGVTLGISTLCAAAIGNIISDLAGIGMGTVIEDFCANRLKLPTPDLSTAQRQLRSVRFAGQMGMAVGMTFGCIVGMFPLFFIDDKKVQNLKKKAHLEALFMDVVTEAKTLVGAESTCLYLRVTKDKEKLLEKHAHLPYCPAADGEYLYAMYYVLPKSKKQKSVEKARSSLPLAIDEVDTSRFLPLGKGIVSRAVMTGEAWNIRDVSEEPDFFPEVRSEDVARPLDELRHMVVVPVLDYQGRSIGVIRAMNKIASSSVGAGPPGDGFTSIDVQALKALASHISVSLNSVYQDQDDEEVRLRDSIRILKEQGIQGKQQGSLTKLFPVE</sequence>
<dbReference type="SUPFAM" id="SSF55781">
    <property type="entry name" value="GAF domain-like"/>
    <property type="match status" value="1"/>
</dbReference>
<dbReference type="Pfam" id="PF10507">
    <property type="entry name" value="TMEM65"/>
    <property type="match status" value="1"/>
</dbReference>
<evidence type="ECO:0000256" key="3">
    <source>
        <dbReference type="ARBA" id="ARBA00022989"/>
    </source>
</evidence>
<comment type="caution">
    <text evidence="7">The sequence shown here is derived from an EMBL/GenBank/DDBJ whole genome shotgun (WGS) entry which is preliminary data.</text>
</comment>
<dbReference type="InterPro" id="IPR029016">
    <property type="entry name" value="GAF-like_dom_sf"/>
</dbReference>
<accession>A0AAD2FH58</accession>
<dbReference type="PANTHER" id="PTHR21706">
    <property type="entry name" value="TRANSMEMBRANE PROTEIN 65"/>
    <property type="match status" value="1"/>
</dbReference>
<comment type="subcellular location">
    <subcellularLocation>
        <location evidence="1">Membrane</location>
        <topology evidence="1">Multi-pass membrane protein</topology>
    </subcellularLocation>
</comment>
<dbReference type="GO" id="GO:0005739">
    <property type="term" value="C:mitochondrion"/>
    <property type="evidence" value="ECO:0007669"/>
    <property type="project" value="TreeGrafter"/>
</dbReference>
<name>A0AAD2FH58_9STRA</name>
<evidence type="ECO:0000256" key="1">
    <source>
        <dbReference type="ARBA" id="ARBA00004141"/>
    </source>
</evidence>
<dbReference type="Pfam" id="PF01590">
    <property type="entry name" value="GAF"/>
    <property type="match status" value="1"/>
</dbReference>
<keyword evidence="2 5" id="KW-0812">Transmembrane</keyword>
<reference evidence="7" key="1">
    <citation type="submission" date="2023-08" db="EMBL/GenBank/DDBJ databases">
        <authorList>
            <person name="Audoor S."/>
            <person name="Bilcke G."/>
        </authorList>
    </citation>
    <scope>NUCLEOTIDE SEQUENCE</scope>
</reference>
<evidence type="ECO:0000256" key="4">
    <source>
        <dbReference type="ARBA" id="ARBA00023136"/>
    </source>
</evidence>
<gene>
    <name evidence="7" type="ORF">CYCCA115_LOCUS5930</name>
</gene>
<dbReference type="EMBL" id="CAKOGP040000668">
    <property type="protein sequence ID" value="CAJ1938012.1"/>
    <property type="molecule type" value="Genomic_DNA"/>
</dbReference>
<keyword evidence="3 5" id="KW-1133">Transmembrane helix</keyword>
<dbReference type="InterPro" id="IPR019537">
    <property type="entry name" value="TMEM65"/>
</dbReference>
<protein>
    <recommendedName>
        <fullName evidence="6">GAF domain-containing protein</fullName>
    </recommendedName>
</protein>
<dbReference type="SMART" id="SM00065">
    <property type="entry name" value="GAF"/>
    <property type="match status" value="1"/>
</dbReference>
<dbReference type="Gene3D" id="3.30.450.40">
    <property type="match status" value="1"/>
</dbReference>
<dbReference type="PANTHER" id="PTHR21706:SF15">
    <property type="entry name" value="TRANSMEMBRANE PROTEIN 65"/>
    <property type="match status" value="1"/>
</dbReference>
<keyword evidence="4 5" id="KW-0472">Membrane</keyword>
<dbReference type="AlphaFoldDB" id="A0AAD2FH58"/>
<evidence type="ECO:0000313" key="8">
    <source>
        <dbReference type="Proteomes" id="UP001295423"/>
    </source>
</evidence>
<feature type="domain" description="GAF" evidence="6">
    <location>
        <begin position="212"/>
        <end position="412"/>
    </location>
</feature>
<evidence type="ECO:0000256" key="2">
    <source>
        <dbReference type="ARBA" id="ARBA00022692"/>
    </source>
</evidence>
<evidence type="ECO:0000259" key="6">
    <source>
        <dbReference type="SMART" id="SM00065"/>
    </source>
</evidence>